<dbReference type="PANTHER" id="PTHR24291">
    <property type="entry name" value="CYTOCHROME P450 FAMILY 4"/>
    <property type="match status" value="1"/>
</dbReference>
<evidence type="ECO:0000256" key="2">
    <source>
        <dbReference type="ARBA" id="ARBA00022617"/>
    </source>
</evidence>
<dbReference type="GO" id="GO:0004497">
    <property type="term" value="F:monooxygenase activity"/>
    <property type="evidence" value="ECO:0007669"/>
    <property type="project" value="UniProtKB-KW"/>
</dbReference>
<dbReference type="OMA" id="MEARNTC"/>
<dbReference type="OrthoDB" id="1470350at2759"/>
<dbReference type="PRINTS" id="PR00463">
    <property type="entry name" value="EP450I"/>
</dbReference>
<dbReference type="Pfam" id="PF00067">
    <property type="entry name" value="p450"/>
    <property type="match status" value="1"/>
</dbReference>
<sequence>MQWLMYELSKRPEAQQKAREEAIRIGGGDNVLRAPDFDDYNNMDYIHGCVMECLRLHPPVVSMVKTCAKSTKIGKTSIPKGSCIYVNAKACHLYGEDFNTTEFTGAQFAPERFLDKDFKQKVQTSGAWFPFNMSNRKCIGYMFAQIELCIMLCRMLQFYEFKLLNDESKPAEKVEDLPGITFRPSSNLKVLVTRRTK</sequence>
<keyword evidence="4" id="KW-0560">Oxidoreductase</keyword>
<dbReference type="VEuPathDB" id="AmoebaDB:NAEGRDRAFT_73308"/>
<evidence type="ECO:0000313" key="9">
    <source>
        <dbReference type="Proteomes" id="UP000006671"/>
    </source>
</evidence>
<dbReference type="eggNOG" id="KOG0159">
    <property type="taxonomic scope" value="Eukaryota"/>
</dbReference>
<name>D2VWA1_NAEGR</name>
<keyword evidence="6" id="KW-0503">Monooxygenase</keyword>
<dbReference type="AlphaFoldDB" id="D2VWA1"/>
<evidence type="ECO:0000256" key="4">
    <source>
        <dbReference type="ARBA" id="ARBA00023002"/>
    </source>
</evidence>
<dbReference type="InParanoid" id="D2VWA1"/>
<evidence type="ECO:0000256" key="5">
    <source>
        <dbReference type="ARBA" id="ARBA00023004"/>
    </source>
</evidence>
<evidence type="ECO:0000256" key="3">
    <source>
        <dbReference type="ARBA" id="ARBA00022723"/>
    </source>
</evidence>
<keyword evidence="2 7" id="KW-0349">Heme</keyword>
<gene>
    <name evidence="8" type="ORF">NAEGRDRAFT_73308</name>
</gene>
<dbReference type="EMBL" id="GG738904">
    <property type="protein sequence ID" value="EFC38795.1"/>
    <property type="molecule type" value="Genomic_DNA"/>
</dbReference>
<evidence type="ECO:0000256" key="1">
    <source>
        <dbReference type="ARBA" id="ARBA00010617"/>
    </source>
</evidence>
<evidence type="ECO:0000256" key="6">
    <source>
        <dbReference type="ARBA" id="ARBA00023033"/>
    </source>
</evidence>
<keyword evidence="3 7" id="KW-0479">Metal-binding</keyword>
<evidence type="ECO:0000313" key="8">
    <source>
        <dbReference type="EMBL" id="EFC38795.1"/>
    </source>
</evidence>
<dbReference type="InterPro" id="IPR001128">
    <property type="entry name" value="Cyt_P450"/>
</dbReference>
<dbReference type="PRINTS" id="PR00385">
    <property type="entry name" value="P450"/>
</dbReference>
<dbReference type="SUPFAM" id="SSF48264">
    <property type="entry name" value="Cytochrome P450"/>
    <property type="match status" value="1"/>
</dbReference>
<dbReference type="STRING" id="5762.D2VWA1"/>
<dbReference type="InterPro" id="IPR036396">
    <property type="entry name" value="Cyt_P450_sf"/>
</dbReference>
<comment type="similarity">
    <text evidence="1">Belongs to the cytochrome P450 family.</text>
</comment>
<dbReference type="GO" id="GO:0005506">
    <property type="term" value="F:iron ion binding"/>
    <property type="evidence" value="ECO:0007669"/>
    <property type="project" value="InterPro"/>
</dbReference>
<accession>D2VWA1</accession>
<dbReference type="Proteomes" id="UP000006671">
    <property type="component" value="Unassembled WGS sequence"/>
</dbReference>
<proteinExistence type="inferred from homology"/>
<keyword evidence="9" id="KW-1185">Reference proteome</keyword>
<dbReference type="Gene3D" id="1.10.630.10">
    <property type="entry name" value="Cytochrome P450"/>
    <property type="match status" value="1"/>
</dbReference>
<dbReference type="GO" id="GO:0016705">
    <property type="term" value="F:oxidoreductase activity, acting on paired donors, with incorporation or reduction of molecular oxygen"/>
    <property type="evidence" value="ECO:0007669"/>
    <property type="project" value="InterPro"/>
</dbReference>
<feature type="binding site" description="axial binding residue" evidence="7">
    <location>
        <position position="138"/>
    </location>
    <ligand>
        <name>heme</name>
        <dbReference type="ChEBI" id="CHEBI:30413"/>
    </ligand>
    <ligandPart>
        <name>Fe</name>
        <dbReference type="ChEBI" id="CHEBI:18248"/>
    </ligandPart>
</feature>
<keyword evidence="5 7" id="KW-0408">Iron</keyword>
<comment type="cofactor">
    <cofactor evidence="7">
        <name>heme</name>
        <dbReference type="ChEBI" id="CHEBI:30413"/>
    </cofactor>
</comment>
<reference evidence="8 9" key="1">
    <citation type="journal article" date="2010" name="Cell">
        <title>The genome of Naegleria gruberi illuminates early eukaryotic versatility.</title>
        <authorList>
            <person name="Fritz-Laylin L.K."/>
            <person name="Prochnik S.E."/>
            <person name="Ginger M.L."/>
            <person name="Dacks J.B."/>
            <person name="Carpenter M.L."/>
            <person name="Field M.C."/>
            <person name="Kuo A."/>
            <person name="Paredez A."/>
            <person name="Chapman J."/>
            <person name="Pham J."/>
            <person name="Shu S."/>
            <person name="Neupane R."/>
            <person name="Cipriano M."/>
            <person name="Mancuso J."/>
            <person name="Tu H."/>
            <person name="Salamov A."/>
            <person name="Lindquist E."/>
            <person name="Shapiro H."/>
            <person name="Lucas S."/>
            <person name="Grigoriev I.V."/>
            <person name="Cande W.Z."/>
            <person name="Fulton C."/>
            <person name="Rokhsar D.S."/>
            <person name="Dawson S.C."/>
        </authorList>
    </citation>
    <scope>NUCLEOTIDE SEQUENCE [LARGE SCALE GENOMIC DNA]</scope>
    <source>
        <strain evidence="8 9">NEG-M</strain>
    </source>
</reference>
<evidence type="ECO:0000256" key="7">
    <source>
        <dbReference type="PIRSR" id="PIRSR602401-1"/>
    </source>
</evidence>
<organism evidence="9">
    <name type="scientific">Naegleria gruberi</name>
    <name type="common">Amoeba</name>
    <dbReference type="NCBI Taxonomy" id="5762"/>
    <lineage>
        <taxon>Eukaryota</taxon>
        <taxon>Discoba</taxon>
        <taxon>Heterolobosea</taxon>
        <taxon>Tetramitia</taxon>
        <taxon>Eutetramitia</taxon>
        <taxon>Vahlkampfiidae</taxon>
        <taxon>Naegleria</taxon>
    </lineage>
</organism>
<dbReference type="InterPro" id="IPR002401">
    <property type="entry name" value="Cyt_P450_E_grp-I"/>
</dbReference>
<protein>
    <submittedName>
        <fullName evidence="8">Predicted protein</fullName>
    </submittedName>
</protein>
<dbReference type="GO" id="GO:0020037">
    <property type="term" value="F:heme binding"/>
    <property type="evidence" value="ECO:0007669"/>
    <property type="project" value="InterPro"/>
</dbReference>
<dbReference type="PANTHER" id="PTHR24291:SF50">
    <property type="entry name" value="BIFUNCTIONAL ALBAFLAVENONE MONOOXYGENASE_TERPENE SYNTHASE"/>
    <property type="match status" value="1"/>
</dbReference>
<dbReference type="RefSeq" id="XP_002671539.1">
    <property type="nucleotide sequence ID" value="XM_002671493.1"/>
</dbReference>
<dbReference type="InterPro" id="IPR050196">
    <property type="entry name" value="Cytochrome_P450_Monoox"/>
</dbReference>
<dbReference type="GeneID" id="8858638"/>
<dbReference type="KEGG" id="ngr:NAEGRDRAFT_73308"/>